<dbReference type="InterPro" id="IPR050490">
    <property type="entry name" value="Bact_solute-bd_prot1"/>
</dbReference>
<dbReference type="STRING" id="1036181.SAMN05421756_11267"/>
<evidence type="ECO:0000256" key="1">
    <source>
        <dbReference type="SAM" id="MobiDB-lite"/>
    </source>
</evidence>
<dbReference type="EMBL" id="FOFA01000012">
    <property type="protein sequence ID" value="SER30276.1"/>
    <property type="molecule type" value="Genomic_DNA"/>
</dbReference>
<sequence length="457" mass="48190">MTDPTTAPQADGSGASTSASSPFQRRTFLRAALGGAAALGAGSFLAACGSDSSSGSSGGGGSNAGGNPATVRLWTWYGEQKDEWPKLIDKFQQANPNIKVENRLFGNPDQYLPALQAAVSAGDVPEIFAPHTRALTYGTGGISADLKSDMADVLGDVFDSANQEYTLDGKQYAIGWMAQTFGMFYNPDLMAKAKVDPESLETWDDLIAAAPKFKAAGTYGVSISCNPGTSAMDFFLPLITQVKDDPTFFLKLDQAQDGLTWEDPAVVAALELQKRIVDAGTFQPGATGTSGDQCAQIFYTEKSAMLFNGSWSPQGFVQNASKEFVKKYKVMKNPALTAGAKHWTANQAGAGLAVAETSKNKDAAITFLKFLYDEANYSPTMNSSNSMPATKSAAASIQNPTMKQMTSWLIDGEGCPHIPFGNGTTAAADPMVQTFEGKGTPADVAKQMQAAVVNARG</sequence>
<dbReference type="RefSeq" id="WP_091186339.1">
    <property type="nucleotide sequence ID" value="NZ_FOFA01000012.1"/>
</dbReference>
<gene>
    <name evidence="2" type="ORF">SAMN05421756_11267</name>
</gene>
<accession>A0A1H9N2S1</accession>
<organism evidence="2 3">
    <name type="scientific">Microlunatus flavus</name>
    <dbReference type="NCBI Taxonomy" id="1036181"/>
    <lineage>
        <taxon>Bacteria</taxon>
        <taxon>Bacillati</taxon>
        <taxon>Actinomycetota</taxon>
        <taxon>Actinomycetes</taxon>
        <taxon>Propionibacteriales</taxon>
        <taxon>Propionibacteriaceae</taxon>
        <taxon>Microlunatus</taxon>
    </lineage>
</organism>
<dbReference type="PROSITE" id="PS51318">
    <property type="entry name" value="TAT"/>
    <property type="match status" value="1"/>
</dbReference>
<evidence type="ECO:0000313" key="3">
    <source>
        <dbReference type="Proteomes" id="UP000198504"/>
    </source>
</evidence>
<evidence type="ECO:0000313" key="2">
    <source>
        <dbReference type="EMBL" id="SER30276.1"/>
    </source>
</evidence>
<reference evidence="3" key="1">
    <citation type="submission" date="2016-10" db="EMBL/GenBank/DDBJ databases">
        <authorList>
            <person name="Varghese N."/>
            <person name="Submissions S."/>
        </authorList>
    </citation>
    <scope>NUCLEOTIDE SEQUENCE [LARGE SCALE GENOMIC DNA]</scope>
    <source>
        <strain evidence="3">CGMCC 4.6856</strain>
    </source>
</reference>
<proteinExistence type="predicted"/>
<dbReference type="AlphaFoldDB" id="A0A1H9N2S1"/>
<feature type="region of interest" description="Disordered" evidence="1">
    <location>
        <begin position="1"/>
        <end position="21"/>
    </location>
</feature>
<dbReference type="SUPFAM" id="SSF53850">
    <property type="entry name" value="Periplasmic binding protein-like II"/>
    <property type="match status" value="1"/>
</dbReference>
<dbReference type="InterPro" id="IPR006059">
    <property type="entry name" value="SBP"/>
</dbReference>
<dbReference type="OrthoDB" id="366726at2"/>
<name>A0A1H9N2S1_9ACTN</name>
<keyword evidence="3" id="KW-1185">Reference proteome</keyword>
<dbReference type="Pfam" id="PF01547">
    <property type="entry name" value="SBP_bac_1"/>
    <property type="match status" value="1"/>
</dbReference>
<dbReference type="PANTHER" id="PTHR43649:SF12">
    <property type="entry name" value="DIACETYLCHITOBIOSE BINDING PROTEIN DASA"/>
    <property type="match status" value="1"/>
</dbReference>
<feature type="compositionally biased region" description="Low complexity" evidence="1">
    <location>
        <begin position="12"/>
        <end position="21"/>
    </location>
</feature>
<dbReference type="Gene3D" id="3.40.190.10">
    <property type="entry name" value="Periplasmic binding protein-like II"/>
    <property type="match status" value="2"/>
</dbReference>
<dbReference type="Proteomes" id="UP000198504">
    <property type="component" value="Unassembled WGS sequence"/>
</dbReference>
<dbReference type="InterPro" id="IPR006311">
    <property type="entry name" value="TAT_signal"/>
</dbReference>
<protein>
    <submittedName>
        <fullName evidence="2">ABC-type glycerol-3-phosphate transport system, substrate-binding protein</fullName>
    </submittedName>
</protein>
<dbReference type="PANTHER" id="PTHR43649">
    <property type="entry name" value="ARABINOSE-BINDING PROTEIN-RELATED"/>
    <property type="match status" value="1"/>
</dbReference>